<dbReference type="AlphaFoldDB" id="A0A2B9E0E1"/>
<dbReference type="Proteomes" id="UP000222054">
    <property type="component" value="Unassembled WGS sequence"/>
</dbReference>
<sequence length="112" mass="12871">MCNRYENDYDYCNDGCHHRRYRGGCRDYRGYGRSDIAQFLRTLSPGTCIVIQYDSQRPVRATFQEIRGCTLLVSDITGFPHCSGFTHIALNRINAVSILSSCPPHWEDCEND</sequence>
<evidence type="ECO:0000313" key="2">
    <source>
        <dbReference type="Proteomes" id="UP000222054"/>
    </source>
</evidence>
<organism evidence="1 2">
    <name type="scientific">Bacillus cereus</name>
    <dbReference type="NCBI Taxonomy" id="1396"/>
    <lineage>
        <taxon>Bacteria</taxon>
        <taxon>Bacillati</taxon>
        <taxon>Bacillota</taxon>
        <taxon>Bacilli</taxon>
        <taxon>Bacillales</taxon>
        <taxon>Bacillaceae</taxon>
        <taxon>Bacillus</taxon>
        <taxon>Bacillus cereus group</taxon>
    </lineage>
</organism>
<comment type="caution">
    <text evidence="1">The sequence shown here is derived from an EMBL/GenBank/DDBJ whole genome shotgun (WGS) entry which is preliminary data.</text>
</comment>
<evidence type="ECO:0000313" key="1">
    <source>
        <dbReference type="EMBL" id="PGM93712.1"/>
    </source>
</evidence>
<dbReference type="EMBL" id="NUHO01000044">
    <property type="protein sequence ID" value="PGM93712.1"/>
    <property type="molecule type" value="Genomic_DNA"/>
</dbReference>
<reference evidence="1 2" key="1">
    <citation type="submission" date="2017-09" db="EMBL/GenBank/DDBJ databases">
        <title>Large-scale bioinformatics analysis of Bacillus genomes uncovers conserved roles of natural products in bacterial physiology.</title>
        <authorList>
            <consortium name="Agbiome Team Llc"/>
            <person name="Bleich R.M."/>
            <person name="Grubbs K.J."/>
            <person name="Santa Maria K.C."/>
            <person name="Allen S.E."/>
            <person name="Farag S."/>
            <person name="Shank E.A."/>
            <person name="Bowers A."/>
        </authorList>
    </citation>
    <scope>NUCLEOTIDE SEQUENCE [LARGE SCALE GENOMIC DNA]</scope>
    <source>
        <strain evidence="1 2">AFS053130</strain>
    </source>
</reference>
<gene>
    <name evidence="1" type="ORF">CN958_12410</name>
</gene>
<accession>A0A2B9E0E1</accession>
<dbReference type="RefSeq" id="WP_098777082.1">
    <property type="nucleotide sequence ID" value="NZ_NUHO01000044.1"/>
</dbReference>
<name>A0A2B9E0E1_BACCE</name>
<protein>
    <submittedName>
        <fullName evidence="1">Uncharacterized protein</fullName>
    </submittedName>
</protein>
<proteinExistence type="predicted"/>